<comment type="caution">
    <text evidence="2">The sequence shown here is derived from an EMBL/GenBank/DDBJ whole genome shotgun (WGS) entry which is preliminary data.</text>
</comment>
<evidence type="ECO:0000256" key="1">
    <source>
        <dbReference type="SAM" id="MobiDB-lite"/>
    </source>
</evidence>
<dbReference type="EMBL" id="CAXAMN010010702">
    <property type="protein sequence ID" value="CAK9032425.1"/>
    <property type="molecule type" value="Genomic_DNA"/>
</dbReference>
<gene>
    <name evidence="2" type="ORF">CCMP2556_LOCUS18683</name>
</gene>
<evidence type="ECO:0000313" key="2">
    <source>
        <dbReference type="EMBL" id="CAK9032425.1"/>
    </source>
</evidence>
<keyword evidence="3" id="KW-1185">Reference proteome</keyword>
<protein>
    <submittedName>
        <fullName evidence="2">Uncharacterized protein</fullName>
    </submittedName>
</protein>
<organism evidence="2 3">
    <name type="scientific">Durusdinium trenchii</name>
    <dbReference type="NCBI Taxonomy" id="1381693"/>
    <lineage>
        <taxon>Eukaryota</taxon>
        <taxon>Sar</taxon>
        <taxon>Alveolata</taxon>
        <taxon>Dinophyceae</taxon>
        <taxon>Suessiales</taxon>
        <taxon>Symbiodiniaceae</taxon>
        <taxon>Durusdinium</taxon>
    </lineage>
</organism>
<feature type="region of interest" description="Disordered" evidence="1">
    <location>
        <begin position="1"/>
        <end position="26"/>
    </location>
</feature>
<accession>A0ABP0KZX0</accession>
<evidence type="ECO:0000313" key="3">
    <source>
        <dbReference type="Proteomes" id="UP001642484"/>
    </source>
</evidence>
<sequence>MSKQLDESADMGVLETPAEESQDPADVDICTEYSATVAETSPFTVFDESDESDYSSWDWYEGEDGVLVKWDGVCQVNPGAALDFDLWRSFEDEVCAKYLRPNGSVTDKPPCLEDPGRVLSKGAAVQQNTVVSEGQEPTPLAKEARFALKDTGNEDQCGAGDAQDAKASNVTKEDLGAVFQYGESSNPVGHASLSEPIPGSCPTCAWFDAGPVKVGRQ</sequence>
<reference evidence="2 3" key="1">
    <citation type="submission" date="2024-02" db="EMBL/GenBank/DDBJ databases">
        <authorList>
            <person name="Chen Y."/>
            <person name="Shah S."/>
            <person name="Dougan E. K."/>
            <person name="Thang M."/>
            <person name="Chan C."/>
        </authorList>
    </citation>
    <scope>NUCLEOTIDE SEQUENCE [LARGE SCALE GENOMIC DNA]</scope>
</reference>
<name>A0ABP0KZX0_9DINO</name>
<feature type="compositionally biased region" description="Acidic residues" evidence="1">
    <location>
        <begin position="17"/>
        <end position="26"/>
    </location>
</feature>
<proteinExistence type="predicted"/>
<dbReference type="Proteomes" id="UP001642484">
    <property type="component" value="Unassembled WGS sequence"/>
</dbReference>